<feature type="transmembrane region" description="Helical" evidence="1">
    <location>
        <begin position="43"/>
        <end position="60"/>
    </location>
</feature>
<evidence type="ECO:0008006" key="4">
    <source>
        <dbReference type="Google" id="ProtNLM"/>
    </source>
</evidence>
<evidence type="ECO:0000313" key="2">
    <source>
        <dbReference type="EMBL" id="UTJ05880.1"/>
    </source>
</evidence>
<feature type="transmembrane region" description="Helical" evidence="1">
    <location>
        <begin position="66"/>
        <end position="87"/>
    </location>
</feature>
<name>A0ABY5E2C5_9BACT</name>
<keyword evidence="1" id="KW-1133">Transmembrane helix</keyword>
<reference evidence="2" key="1">
    <citation type="submission" date="2022-07" db="EMBL/GenBank/DDBJ databases">
        <title>Arcobacter roscoffensis sp. nov., a marine bacterium isolated from coastal seawater collected from Roscoff, France.</title>
        <authorList>
            <person name="Pascual J."/>
            <person name="Lepeaux C."/>
            <person name="Methner A."/>
            <person name="Overmann J."/>
        </authorList>
    </citation>
    <scope>NUCLEOTIDE SEQUENCE</scope>
    <source>
        <strain evidence="2">ARW1-2F2</strain>
    </source>
</reference>
<gene>
    <name evidence="2" type="ORF">NJU99_11555</name>
</gene>
<evidence type="ECO:0000256" key="1">
    <source>
        <dbReference type="SAM" id="Phobius"/>
    </source>
</evidence>
<dbReference type="EMBL" id="CP100595">
    <property type="protein sequence ID" value="UTJ05880.1"/>
    <property type="molecule type" value="Genomic_DNA"/>
</dbReference>
<dbReference type="RefSeq" id="WP_254576061.1">
    <property type="nucleotide sequence ID" value="NZ_CP100595.1"/>
</dbReference>
<evidence type="ECO:0000313" key="3">
    <source>
        <dbReference type="Proteomes" id="UP001060012"/>
    </source>
</evidence>
<keyword evidence="1" id="KW-0812">Transmembrane</keyword>
<proteinExistence type="predicted"/>
<keyword evidence="1" id="KW-0472">Membrane</keyword>
<dbReference type="Proteomes" id="UP001060012">
    <property type="component" value="Chromosome"/>
</dbReference>
<sequence length="122" mass="14187">MDLIDCPVCEHQILSRIGTICPNCGHTVKYFEGNKKRKAYSKYFALSIFIPFTSFLIVLFSAVNQIAFYIAIALFIALAIYTIPLRYKDLFFTNYEKYLFWGIWLLGNGLVVTMIYNLLNKF</sequence>
<accession>A0ABY5E2C5</accession>
<keyword evidence="3" id="KW-1185">Reference proteome</keyword>
<feature type="transmembrane region" description="Helical" evidence="1">
    <location>
        <begin position="99"/>
        <end position="119"/>
    </location>
</feature>
<organism evidence="2 3">
    <name type="scientific">Arcobacter roscoffensis</name>
    <dbReference type="NCBI Taxonomy" id="2961520"/>
    <lineage>
        <taxon>Bacteria</taxon>
        <taxon>Pseudomonadati</taxon>
        <taxon>Campylobacterota</taxon>
        <taxon>Epsilonproteobacteria</taxon>
        <taxon>Campylobacterales</taxon>
        <taxon>Arcobacteraceae</taxon>
        <taxon>Arcobacter</taxon>
    </lineage>
</organism>
<protein>
    <recommendedName>
        <fullName evidence="4">Zinc ribbon domain-containing protein</fullName>
    </recommendedName>
</protein>